<dbReference type="Proteomes" id="UP000317265">
    <property type="component" value="Unassembled WGS sequence"/>
</dbReference>
<evidence type="ECO:0000256" key="4">
    <source>
        <dbReference type="ARBA" id="ARBA00022679"/>
    </source>
</evidence>
<keyword evidence="7 9" id="KW-0862">Zinc</keyword>
<protein>
    <recommendedName>
        <fullName evidence="9">DNA-directed RNA polymerase subunit Rpo10</fullName>
        <ecNumber evidence="9">2.7.7.6</ecNumber>
    </recommendedName>
    <alternativeName>
        <fullName evidence="9">DNA-directed RNA polymerase subunit N</fullName>
    </alternativeName>
</protein>
<evidence type="ECO:0000256" key="9">
    <source>
        <dbReference type="HAMAP-Rule" id="MF_00250"/>
    </source>
</evidence>
<dbReference type="GO" id="GO:0000428">
    <property type="term" value="C:DNA-directed RNA polymerase complex"/>
    <property type="evidence" value="ECO:0007669"/>
    <property type="project" value="UniProtKB-KW"/>
</dbReference>
<evidence type="ECO:0000256" key="1">
    <source>
        <dbReference type="ARBA" id="ARBA00004496"/>
    </source>
</evidence>
<dbReference type="EMBL" id="RXIH01000044">
    <property type="protein sequence ID" value="RZN55421.1"/>
    <property type="molecule type" value="Genomic_DNA"/>
</dbReference>
<dbReference type="EMBL" id="QNVI01000052">
    <property type="protein sequence ID" value="TDA38422.1"/>
    <property type="molecule type" value="Genomic_DNA"/>
</dbReference>
<evidence type="ECO:0000256" key="2">
    <source>
        <dbReference type="ARBA" id="ARBA00022478"/>
    </source>
</evidence>
<proteinExistence type="inferred from homology"/>
<evidence type="ECO:0000256" key="5">
    <source>
        <dbReference type="ARBA" id="ARBA00022695"/>
    </source>
</evidence>
<evidence type="ECO:0000313" key="10">
    <source>
        <dbReference type="EMBL" id="RZN55421.1"/>
    </source>
</evidence>
<dbReference type="InterPro" id="IPR020789">
    <property type="entry name" value="RNA_pol_suN_Zn-BS"/>
</dbReference>
<keyword evidence="4 9" id="KW-0808">Transferase</keyword>
<dbReference type="Gene3D" id="1.10.10.60">
    <property type="entry name" value="Homeodomain-like"/>
    <property type="match status" value="1"/>
</dbReference>
<comment type="subcellular location">
    <subcellularLocation>
        <location evidence="1 9">Cytoplasm</location>
    </subcellularLocation>
</comment>
<evidence type="ECO:0000256" key="6">
    <source>
        <dbReference type="ARBA" id="ARBA00022723"/>
    </source>
</evidence>
<accession>A0A520KED9</accession>
<dbReference type="InterPro" id="IPR000268">
    <property type="entry name" value="RPABC5/Rpb10"/>
</dbReference>
<dbReference type="FunFam" id="1.10.10.60:FF:000335">
    <property type="entry name" value="DNA-directed RNA polymerase subunit N, putative"/>
    <property type="match status" value="1"/>
</dbReference>
<feature type="binding site" evidence="9">
    <location>
        <position position="44"/>
    </location>
    <ligand>
        <name>Zn(2+)</name>
        <dbReference type="ChEBI" id="CHEBI:29105"/>
    </ligand>
</feature>
<dbReference type="GO" id="GO:0003677">
    <property type="term" value="F:DNA binding"/>
    <property type="evidence" value="ECO:0007669"/>
    <property type="project" value="InterPro"/>
</dbReference>
<comment type="cofactor">
    <cofactor evidence="9">
        <name>Zn(2+)</name>
        <dbReference type="ChEBI" id="CHEBI:29105"/>
    </cofactor>
    <text evidence="9">Binds 1 zinc ion.</text>
</comment>
<dbReference type="PIRSF" id="PIRSF005653">
    <property type="entry name" value="RNA_pol_N/8_sub"/>
    <property type="match status" value="1"/>
</dbReference>
<comment type="catalytic activity">
    <reaction evidence="9">
        <text>RNA(n) + a ribonucleoside 5'-triphosphate = RNA(n+1) + diphosphate</text>
        <dbReference type="Rhea" id="RHEA:21248"/>
        <dbReference type="Rhea" id="RHEA-COMP:14527"/>
        <dbReference type="Rhea" id="RHEA-COMP:17342"/>
        <dbReference type="ChEBI" id="CHEBI:33019"/>
        <dbReference type="ChEBI" id="CHEBI:61557"/>
        <dbReference type="ChEBI" id="CHEBI:140395"/>
        <dbReference type="EC" id="2.7.7.6"/>
    </reaction>
</comment>
<dbReference type="GO" id="GO:0003899">
    <property type="term" value="F:DNA-directed RNA polymerase activity"/>
    <property type="evidence" value="ECO:0007669"/>
    <property type="project" value="UniProtKB-UniRule"/>
</dbReference>
<dbReference type="Pfam" id="PF01194">
    <property type="entry name" value="RNA_pol_N"/>
    <property type="match status" value="1"/>
</dbReference>
<reference evidence="11 13" key="1">
    <citation type="journal article" date="2019" name="Nat. Microbiol.">
        <title>Expanding anaerobic alkane metabolism in the domain of Archaea.</title>
        <authorList>
            <person name="Wang Y."/>
            <person name="Wegener G."/>
            <person name="Hou J."/>
            <person name="Wang F."/>
            <person name="Xiao X."/>
        </authorList>
    </citation>
    <scope>NUCLEOTIDE SEQUENCE [LARGE SCALE GENOMIC DNA]</scope>
    <source>
        <strain evidence="11">WYZ-LMO11</strain>
    </source>
</reference>
<feature type="binding site" evidence="9">
    <location>
        <position position="10"/>
    </location>
    <ligand>
        <name>Zn(2+)</name>
        <dbReference type="ChEBI" id="CHEBI:29105"/>
    </ligand>
</feature>
<keyword evidence="3 9" id="KW-0963">Cytoplasm</keyword>
<evidence type="ECO:0000256" key="3">
    <source>
        <dbReference type="ARBA" id="ARBA00022490"/>
    </source>
</evidence>
<keyword evidence="2 9" id="KW-0240">DNA-directed RNA polymerase</keyword>
<reference evidence="10 12" key="2">
    <citation type="journal article" date="2019" name="Nat. Microbiol.">
        <title>Wide diversity of methane and short-chain alkane metabolisms in uncultured archaea.</title>
        <authorList>
            <person name="Borrel G."/>
            <person name="Adam P.S."/>
            <person name="McKay L.J."/>
            <person name="Chen L.X."/>
            <person name="Sierra-Garcia I.N."/>
            <person name="Sieber C.M."/>
            <person name="Letourneur Q."/>
            <person name="Ghozlane A."/>
            <person name="Andersen G.L."/>
            <person name="Li W.J."/>
            <person name="Hallam S.J."/>
            <person name="Muyzer G."/>
            <person name="de Oliveira V.M."/>
            <person name="Inskeep W.P."/>
            <person name="Banfield J.F."/>
            <person name="Gribaldo S."/>
        </authorList>
    </citation>
    <scope>NUCLEOTIDE SEQUENCE [LARGE SCALE GENOMIC DNA]</scope>
    <source>
        <strain evidence="10">Verst-YHS</strain>
    </source>
</reference>
<dbReference type="AlphaFoldDB" id="A0A520KED9"/>
<evidence type="ECO:0000313" key="11">
    <source>
        <dbReference type="EMBL" id="TDA38422.1"/>
    </source>
</evidence>
<gene>
    <name evidence="9" type="primary">rpo10</name>
    <name evidence="9" type="synonym">rpoN</name>
    <name evidence="11" type="ORF">DSO09_04530</name>
    <name evidence="10" type="ORF">EF809_05535</name>
</gene>
<evidence type="ECO:0000313" key="12">
    <source>
        <dbReference type="Proteomes" id="UP000316080"/>
    </source>
</evidence>
<feature type="binding site" evidence="9">
    <location>
        <position position="7"/>
    </location>
    <ligand>
        <name>Zn(2+)</name>
        <dbReference type="ChEBI" id="CHEBI:29105"/>
    </ligand>
</feature>
<name>A0A520KED9_9CREN</name>
<evidence type="ECO:0000313" key="13">
    <source>
        <dbReference type="Proteomes" id="UP000317265"/>
    </source>
</evidence>
<dbReference type="EC" id="2.7.7.6" evidence="9"/>
<dbReference type="GO" id="GO:0006351">
    <property type="term" value="P:DNA-templated transcription"/>
    <property type="evidence" value="ECO:0007669"/>
    <property type="project" value="UniProtKB-UniRule"/>
</dbReference>
<dbReference type="InterPro" id="IPR023580">
    <property type="entry name" value="RNA_pol_su_RPB10"/>
</dbReference>
<organism evidence="10 12">
    <name type="scientific">Thermoproteota archaeon</name>
    <dbReference type="NCBI Taxonomy" id="2056631"/>
    <lineage>
        <taxon>Archaea</taxon>
        <taxon>Thermoproteota</taxon>
    </lineage>
</organism>
<comment type="function">
    <text evidence="9">DNA-dependent RNA polymerase (RNAP) catalyzes the transcription of DNA into RNA using the four ribonucleoside triphosphates as substrates.</text>
</comment>
<dbReference type="NCBIfam" id="NF003089">
    <property type="entry name" value="PRK04016.1"/>
    <property type="match status" value="1"/>
</dbReference>
<keyword evidence="5 9" id="KW-0548">Nucleotidyltransferase</keyword>
<feature type="binding site" evidence="9">
    <location>
        <position position="45"/>
    </location>
    <ligand>
        <name>Zn(2+)</name>
        <dbReference type="ChEBI" id="CHEBI:29105"/>
    </ligand>
</feature>
<dbReference type="PROSITE" id="PS01112">
    <property type="entry name" value="RNA_POL_N_8KD"/>
    <property type="match status" value="1"/>
</dbReference>
<evidence type="ECO:0000256" key="8">
    <source>
        <dbReference type="ARBA" id="ARBA00023163"/>
    </source>
</evidence>
<evidence type="ECO:0000256" key="7">
    <source>
        <dbReference type="ARBA" id="ARBA00022833"/>
    </source>
</evidence>
<comment type="subunit">
    <text evidence="9">Part of the RNA polymerase complex.</text>
</comment>
<keyword evidence="8 9" id="KW-0804">Transcription</keyword>
<dbReference type="HAMAP" id="MF_00250">
    <property type="entry name" value="RNApol_arch_Rpo10"/>
    <property type="match status" value="1"/>
</dbReference>
<keyword evidence="6 9" id="KW-0479">Metal-binding</keyword>
<comment type="similarity">
    <text evidence="9">Belongs to the archaeal Rpo10/eukaryotic RPB10 RNA polymerase subunit family.</text>
</comment>
<dbReference type="GO" id="GO:0008270">
    <property type="term" value="F:zinc ion binding"/>
    <property type="evidence" value="ECO:0007669"/>
    <property type="project" value="UniProtKB-UniRule"/>
</dbReference>
<dbReference type="PANTHER" id="PTHR23431">
    <property type="entry name" value="DNA-DIRECTED RNA POLYMERASES I, II, AND III SUBUNIT RPABC5 FAMILY MEMBER"/>
    <property type="match status" value="1"/>
</dbReference>
<sequence length="76" mass="8891">MIIPVRCFTCGKLIGDKWEEYKKAVSSGKNPAEVLDALGITRYCCRRMFLSHLELIDEILEYHAYRQGRIKDKIKK</sequence>
<dbReference type="GO" id="GO:0005737">
    <property type="term" value="C:cytoplasm"/>
    <property type="evidence" value="ECO:0007669"/>
    <property type="project" value="UniProtKB-SubCell"/>
</dbReference>
<dbReference type="PANTHER" id="PTHR23431:SF3">
    <property type="entry name" value="DNA-DIRECTED RNA POLYMERASES I, II, AND III SUBUNIT RPABC5"/>
    <property type="match status" value="1"/>
</dbReference>
<comment type="caution">
    <text evidence="10">The sequence shown here is derived from an EMBL/GenBank/DDBJ whole genome shotgun (WGS) entry which is preliminary data.</text>
</comment>
<dbReference type="Proteomes" id="UP000316080">
    <property type="component" value="Unassembled WGS sequence"/>
</dbReference>
<dbReference type="SUPFAM" id="SSF46924">
    <property type="entry name" value="RNA polymerase subunit RPB10"/>
    <property type="match status" value="1"/>
</dbReference>